<proteinExistence type="predicted"/>
<dbReference type="AlphaFoldDB" id="A0A3A9YRG2"/>
<gene>
    <name evidence="2" type="ORF">D7294_23930</name>
</gene>
<keyword evidence="1" id="KW-0732">Signal</keyword>
<dbReference type="RefSeq" id="WP_120683165.1">
    <property type="nucleotide sequence ID" value="NZ_RBAL01000017.1"/>
</dbReference>
<dbReference type="EMBL" id="RBAL01000017">
    <property type="protein sequence ID" value="RKN38525.1"/>
    <property type="molecule type" value="Genomic_DNA"/>
</dbReference>
<name>A0A3A9YRG2_9ACTN</name>
<comment type="caution">
    <text evidence="2">The sequence shown here is derived from an EMBL/GenBank/DDBJ whole genome shotgun (WGS) entry which is preliminary data.</text>
</comment>
<accession>A0A3A9YRG2</accession>
<dbReference type="Proteomes" id="UP000272474">
    <property type="component" value="Unassembled WGS sequence"/>
</dbReference>
<organism evidence="2 3">
    <name type="scientific">Streptomyces hoynatensis</name>
    <dbReference type="NCBI Taxonomy" id="1141874"/>
    <lineage>
        <taxon>Bacteria</taxon>
        <taxon>Bacillati</taxon>
        <taxon>Actinomycetota</taxon>
        <taxon>Actinomycetes</taxon>
        <taxon>Kitasatosporales</taxon>
        <taxon>Streptomycetaceae</taxon>
        <taxon>Streptomyces</taxon>
    </lineage>
</organism>
<reference evidence="2 3" key="1">
    <citation type="journal article" date="2014" name="Int. J. Syst. Evol. Microbiol.">
        <title>Streptomyces hoynatensis sp. nov., isolated from deep marine sediment.</title>
        <authorList>
            <person name="Veyisoglu A."/>
            <person name="Sahin N."/>
        </authorList>
    </citation>
    <scope>NUCLEOTIDE SEQUENCE [LARGE SCALE GENOMIC DNA]</scope>
    <source>
        <strain evidence="2 3">KCTC 29097</strain>
    </source>
</reference>
<keyword evidence="3" id="KW-1185">Reference proteome</keyword>
<feature type="signal peptide" evidence="1">
    <location>
        <begin position="1"/>
        <end position="26"/>
    </location>
</feature>
<evidence type="ECO:0000313" key="3">
    <source>
        <dbReference type="Proteomes" id="UP000272474"/>
    </source>
</evidence>
<feature type="chain" id="PRO_5017428109" evidence="1">
    <location>
        <begin position="27"/>
        <end position="147"/>
    </location>
</feature>
<sequence length="147" mass="14846">MTDHLAPRRGLGLFAVAALAAATALAAGLFFLLDETETDVAGLDGGGPEGGTSLVTYSRTSCGNAFTSGYEEGESLMGSADLFRDLGLDTAHLPEEADPAAECADAKRGKRIAGYTLGGSGVLGLAASGALLLRSRRAPGEDGDDAR</sequence>
<evidence type="ECO:0000256" key="1">
    <source>
        <dbReference type="SAM" id="SignalP"/>
    </source>
</evidence>
<protein>
    <submittedName>
        <fullName evidence="2">Uncharacterized protein</fullName>
    </submittedName>
</protein>
<evidence type="ECO:0000313" key="2">
    <source>
        <dbReference type="EMBL" id="RKN38525.1"/>
    </source>
</evidence>